<reference evidence="3" key="1">
    <citation type="journal article" date="2023" name="Mol. Phylogenet. Evol.">
        <title>Genome-scale phylogeny and comparative genomics of the fungal order Sordariales.</title>
        <authorList>
            <person name="Hensen N."/>
            <person name="Bonometti L."/>
            <person name="Westerberg I."/>
            <person name="Brannstrom I.O."/>
            <person name="Guillou S."/>
            <person name="Cros-Aarteil S."/>
            <person name="Calhoun S."/>
            <person name="Haridas S."/>
            <person name="Kuo A."/>
            <person name="Mondo S."/>
            <person name="Pangilinan J."/>
            <person name="Riley R."/>
            <person name="LaButti K."/>
            <person name="Andreopoulos B."/>
            <person name="Lipzen A."/>
            <person name="Chen C."/>
            <person name="Yan M."/>
            <person name="Daum C."/>
            <person name="Ng V."/>
            <person name="Clum A."/>
            <person name="Steindorff A."/>
            <person name="Ohm R.A."/>
            <person name="Martin F."/>
            <person name="Silar P."/>
            <person name="Natvig D.O."/>
            <person name="Lalanne C."/>
            <person name="Gautier V."/>
            <person name="Ament-Velasquez S.L."/>
            <person name="Kruys A."/>
            <person name="Hutchinson M.I."/>
            <person name="Powell A.J."/>
            <person name="Barry K."/>
            <person name="Miller A.N."/>
            <person name="Grigoriev I.V."/>
            <person name="Debuchy R."/>
            <person name="Gladieux P."/>
            <person name="Hiltunen Thoren M."/>
            <person name="Johannesson H."/>
        </authorList>
    </citation>
    <scope>NUCLEOTIDE SEQUENCE</scope>
    <source>
        <strain evidence="3">CBS 757.83</strain>
    </source>
</reference>
<dbReference type="Proteomes" id="UP001305647">
    <property type="component" value="Unassembled WGS sequence"/>
</dbReference>
<evidence type="ECO:0008006" key="5">
    <source>
        <dbReference type="Google" id="ProtNLM"/>
    </source>
</evidence>
<dbReference type="EMBL" id="MU863629">
    <property type="protein sequence ID" value="KAK4103175.1"/>
    <property type="molecule type" value="Genomic_DNA"/>
</dbReference>
<name>A0AAN6Q7H4_9PEZI</name>
<keyword evidence="4" id="KW-1185">Reference proteome</keyword>
<feature type="region of interest" description="Disordered" evidence="1">
    <location>
        <begin position="124"/>
        <end position="153"/>
    </location>
</feature>
<evidence type="ECO:0000313" key="3">
    <source>
        <dbReference type="EMBL" id="KAK4103175.1"/>
    </source>
</evidence>
<feature type="compositionally biased region" description="Basic and acidic residues" evidence="1">
    <location>
        <begin position="144"/>
        <end position="153"/>
    </location>
</feature>
<accession>A0AAN6Q7H4</accession>
<evidence type="ECO:0000256" key="2">
    <source>
        <dbReference type="SAM" id="SignalP"/>
    </source>
</evidence>
<reference evidence="3" key="2">
    <citation type="submission" date="2023-05" db="EMBL/GenBank/DDBJ databases">
        <authorList>
            <consortium name="Lawrence Berkeley National Laboratory"/>
            <person name="Steindorff A."/>
            <person name="Hensen N."/>
            <person name="Bonometti L."/>
            <person name="Westerberg I."/>
            <person name="Brannstrom I.O."/>
            <person name="Guillou S."/>
            <person name="Cros-Aarteil S."/>
            <person name="Calhoun S."/>
            <person name="Haridas S."/>
            <person name="Kuo A."/>
            <person name="Mondo S."/>
            <person name="Pangilinan J."/>
            <person name="Riley R."/>
            <person name="Labutti K."/>
            <person name="Andreopoulos B."/>
            <person name="Lipzen A."/>
            <person name="Chen C."/>
            <person name="Yanf M."/>
            <person name="Daum C."/>
            <person name="Ng V."/>
            <person name="Clum A."/>
            <person name="Ohm R."/>
            <person name="Martin F."/>
            <person name="Silar P."/>
            <person name="Natvig D."/>
            <person name="Lalanne C."/>
            <person name="Gautier V."/>
            <person name="Ament-Velasquez S.L."/>
            <person name="Kruys A."/>
            <person name="Hutchinson M.I."/>
            <person name="Powell A.J."/>
            <person name="Barry K."/>
            <person name="Miller A.N."/>
            <person name="Grigoriev I.V."/>
            <person name="Debuchy R."/>
            <person name="Gladieux P."/>
            <person name="Thoren M.H."/>
            <person name="Johannesson H."/>
        </authorList>
    </citation>
    <scope>NUCLEOTIDE SEQUENCE</scope>
    <source>
        <strain evidence="3">CBS 757.83</strain>
    </source>
</reference>
<proteinExistence type="predicted"/>
<sequence length="474" mass="51652">MAKFRLKMLPLNLVALIGLMAWSASASSPSANDSSCSPSPAVDADSELICHTDNPAECYPRLFQPSHEFQVVHSDQDLPLGLHVRLNVQTGLKEAKINVPDEHDPALEGLPVDSSVVIVERDEAEPDQDQVKLPPNAPAYEPAGKIKEPRSADPAEGNAFYKSLSILKKGLDVDGALEMLDDISHDIYYGLRIAEDYDTVQELFCLSTAPPSSDSPQSTTRARLASLILASTTQNNPKALASLSAHWPKLSGTHCAHSPTTPLGTSIFTLLPPQKEQEKAAAAKEEAAAPITPSLLKARISLLSSLLKSPLFRADFLASPDPSSHLLRILTMTTPRDDPNPTAWASAQRSAAHLLLDNFLDADMGATLGQWPRSSKPQLSHAVCSSLHNNNNNNNNQQQRRSGADEDDGRAAAAGGRTAMMREGGREEECLDWLVSKVLRERHARDKDHWSHELGRKIREALERDRGRGEKVDL</sequence>
<feature type="region of interest" description="Disordered" evidence="1">
    <location>
        <begin position="387"/>
        <end position="425"/>
    </location>
</feature>
<feature type="compositionally biased region" description="Low complexity" evidence="1">
    <location>
        <begin position="411"/>
        <end position="422"/>
    </location>
</feature>
<dbReference type="InterPro" id="IPR011989">
    <property type="entry name" value="ARM-like"/>
</dbReference>
<organism evidence="3 4">
    <name type="scientific">Parathielavia hyrcaniae</name>
    <dbReference type="NCBI Taxonomy" id="113614"/>
    <lineage>
        <taxon>Eukaryota</taxon>
        <taxon>Fungi</taxon>
        <taxon>Dikarya</taxon>
        <taxon>Ascomycota</taxon>
        <taxon>Pezizomycotina</taxon>
        <taxon>Sordariomycetes</taxon>
        <taxon>Sordariomycetidae</taxon>
        <taxon>Sordariales</taxon>
        <taxon>Chaetomiaceae</taxon>
        <taxon>Parathielavia</taxon>
    </lineage>
</organism>
<protein>
    <recommendedName>
        <fullName evidence="5">Nucleotide exchange factor SIL1</fullName>
    </recommendedName>
</protein>
<keyword evidence="2" id="KW-0732">Signal</keyword>
<evidence type="ECO:0000256" key="1">
    <source>
        <dbReference type="SAM" id="MobiDB-lite"/>
    </source>
</evidence>
<evidence type="ECO:0000313" key="4">
    <source>
        <dbReference type="Proteomes" id="UP001305647"/>
    </source>
</evidence>
<feature type="chain" id="PRO_5042876692" description="Nucleotide exchange factor SIL1" evidence="2">
    <location>
        <begin position="27"/>
        <end position="474"/>
    </location>
</feature>
<dbReference type="AlphaFoldDB" id="A0AAN6Q7H4"/>
<dbReference type="Gene3D" id="1.25.10.10">
    <property type="entry name" value="Leucine-rich Repeat Variant"/>
    <property type="match status" value="1"/>
</dbReference>
<comment type="caution">
    <text evidence="3">The sequence shown here is derived from an EMBL/GenBank/DDBJ whole genome shotgun (WGS) entry which is preliminary data.</text>
</comment>
<feature type="signal peptide" evidence="2">
    <location>
        <begin position="1"/>
        <end position="26"/>
    </location>
</feature>
<feature type="compositionally biased region" description="Low complexity" evidence="1">
    <location>
        <begin position="389"/>
        <end position="401"/>
    </location>
</feature>
<gene>
    <name evidence="3" type="ORF">N658DRAFT_494500</name>
</gene>